<evidence type="ECO:0000313" key="10">
    <source>
        <dbReference type="EMBL" id="RXJ64622.1"/>
    </source>
</evidence>
<dbReference type="GO" id="GO:0000976">
    <property type="term" value="F:transcription cis-regulatory region binding"/>
    <property type="evidence" value="ECO:0007669"/>
    <property type="project" value="TreeGrafter"/>
</dbReference>
<evidence type="ECO:0000256" key="1">
    <source>
        <dbReference type="ARBA" id="ARBA00022553"/>
    </source>
</evidence>
<feature type="domain" description="Response regulatory" evidence="8">
    <location>
        <begin position="2"/>
        <end position="116"/>
    </location>
</feature>
<evidence type="ECO:0000256" key="7">
    <source>
        <dbReference type="PROSITE-ProRule" id="PRU01091"/>
    </source>
</evidence>
<dbReference type="GO" id="GO:0005829">
    <property type="term" value="C:cytosol"/>
    <property type="evidence" value="ECO:0007669"/>
    <property type="project" value="TreeGrafter"/>
</dbReference>
<organism evidence="10 11">
    <name type="scientific">Halarcobacter anaerophilus</name>
    <dbReference type="NCBI Taxonomy" id="877500"/>
    <lineage>
        <taxon>Bacteria</taxon>
        <taxon>Pseudomonadati</taxon>
        <taxon>Campylobacterota</taxon>
        <taxon>Epsilonproteobacteria</taxon>
        <taxon>Campylobacterales</taxon>
        <taxon>Arcobacteraceae</taxon>
        <taxon>Halarcobacter</taxon>
    </lineage>
</organism>
<dbReference type="Gene3D" id="1.10.10.10">
    <property type="entry name" value="Winged helix-like DNA-binding domain superfamily/Winged helix DNA-binding domain"/>
    <property type="match status" value="1"/>
</dbReference>
<dbReference type="InterPro" id="IPR001789">
    <property type="entry name" value="Sig_transdc_resp-reg_receiver"/>
</dbReference>
<proteinExistence type="predicted"/>
<dbReference type="PROSITE" id="PS50110">
    <property type="entry name" value="RESPONSE_REGULATORY"/>
    <property type="match status" value="1"/>
</dbReference>
<feature type="domain" description="OmpR/PhoB-type" evidence="9">
    <location>
        <begin position="125"/>
        <end position="219"/>
    </location>
</feature>
<dbReference type="OrthoDB" id="8912111at2"/>
<dbReference type="Proteomes" id="UP000290191">
    <property type="component" value="Unassembled WGS sequence"/>
</dbReference>
<dbReference type="GO" id="GO:0032993">
    <property type="term" value="C:protein-DNA complex"/>
    <property type="evidence" value="ECO:0007669"/>
    <property type="project" value="TreeGrafter"/>
</dbReference>
<comment type="caution">
    <text evidence="10">The sequence shown here is derived from an EMBL/GenBank/DDBJ whole genome shotgun (WGS) entry which is preliminary data.</text>
</comment>
<dbReference type="Pfam" id="PF00486">
    <property type="entry name" value="Trans_reg_C"/>
    <property type="match status" value="1"/>
</dbReference>
<evidence type="ECO:0000259" key="8">
    <source>
        <dbReference type="PROSITE" id="PS50110"/>
    </source>
</evidence>
<dbReference type="RefSeq" id="WP_129081018.1">
    <property type="nucleotide sequence ID" value="NZ_CP041070.1"/>
</dbReference>
<accession>A0A4Q0Y3D6</accession>
<dbReference type="STRING" id="877500.GCA_000935065_02464"/>
<name>A0A4Q0Y3D6_9BACT</name>
<dbReference type="GO" id="GO:0000156">
    <property type="term" value="F:phosphorelay response regulator activity"/>
    <property type="evidence" value="ECO:0007669"/>
    <property type="project" value="TreeGrafter"/>
</dbReference>
<dbReference type="InterPro" id="IPR039420">
    <property type="entry name" value="WalR-like"/>
</dbReference>
<dbReference type="SUPFAM" id="SSF52172">
    <property type="entry name" value="CheY-like"/>
    <property type="match status" value="1"/>
</dbReference>
<evidence type="ECO:0000256" key="5">
    <source>
        <dbReference type="ARBA" id="ARBA00023163"/>
    </source>
</evidence>
<dbReference type="InterPro" id="IPR011006">
    <property type="entry name" value="CheY-like_superfamily"/>
</dbReference>
<dbReference type="CDD" id="cd17574">
    <property type="entry name" value="REC_OmpR"/>
    <property type="match status" value="1"/>
</dbReference>
<keyword evidence="1 6" id="KW-0597">Phosphoprotein</keyword>
<evidence type="ECO:0000313" key="11">
    <source>
        <dbReference type="Proteomes" id="UP000290191"/>
    </source>
</evidence>
<evidence type="ECO:0000259" key="9">
    <source>
        <dbReference type="PROSITE" id="PS51755"/>
    </source>
</evidence>
<keyword evidence="4 7" id="KW-0238">DNA-binding</keyword>
<protein>
    <submittedName>
        <fullName evidence="10">DNA-binding response regulator</fullName>
    </submittedName>
</protein>
<dbReference type="PANTHER" id="PTHR48111">
    <property type="entry name" value="REGULATOR OF RPOS"/>
    <property type="match status" value="1"/>
</dbReference>
<evidence type="ECO:0000256" key="2">
    <source>
        <dbReference type="ARBA" id="ARBA00023012"/>
    </source>
</evidence>
<gene>
    <name evidence="10" type="ORF">CRV06_01295</name>
</gene>
<dbReference type="PROSITE" id="PS51755">
    <property type="entry name" value="OMPR_PHOB"/>
    <property type="match status" value="1"/>
</dbReference>
<reference evidence="10 11" key="1">
    <citation type="submission" date="2017-10" db="EMBL/GenBank/DDBJ databases">
        <title>Genomics of the genus Arcobacter.</title>
        <authorList>
            <person name="Perez-Cataluna A."/>
            <person name="Figueras M.J."/>
        </authorList>
    </citation>
    <scope>NUCLEOTIDE SEQUENCE [LARGE SCALE GENOMIC DNA]</scope>
    <source>
        <strain evidence="10 11">DSM 24636</strain>
    </source>
</reference>
<dbReference type="GO" id="GO:0006355">
    <property type="term" value="P:regulation of DNA-templated transcription"/>
    <property type="evidence" value="ECO:0007669"/>
    <property type="project" value="InterPro"/>
</dbReference>
<feature type="DNA-binding region" description="OmpR/PhoB-type" evidence="7">
    <location>
        <begin position="125"/>
        <end position="219"/>
    </location>
</feature>
<dbReference type="SMART" id="SM00448">
    <property type="entry name" value="REC"/>
    <property type="match status" value="1"/>
</dbReference>
<evidence type="ECO:0000256" key="3">
    <source>
        <dbReference type="ARBA" id="ARBA00023015"/>
    </source>
</evidence>
<sequence>MNILLLEDDYDYKNSIKEYLEALNYSVDDFENGSEAYDAIYEKNYHLLILDIRVPGLSGYEIVKNLRENKNNIPVIFITSLTDINNLSMGYELGCNDYIKKPFSPKELKYRVEQLIKSFYFTLNENRIKINDEFSYDISTMQLYKKEELVNLTKKELEIVFLLITNKNCYVSIEQLRCEVWNEKYMNEADIRVFIKNIRNKTSKDFIETKRGLGYKIARLNQ</sequence>
<dbReference type="Pfam" id="PF00072">
    <property type="entry name" value="Response_reg"/>
    <property type="match status" value="1"/>
</dbReference>
<keyword evidence="11" id="KW-1185">Reference proteome</keyword>
<evidence type="ECO:0000256" key="4">
    <source>
        <dbReference type="ARBA" id="ARBA00023125"/>
    </source>
</evidence>
<dbReference type="Gene3D" id="3.40.50.2300">
    <property type="match status" value="1"/>
</dbReference>
<dbReference type="SMART" id="SM00862">
    <property type="entry name" value="Trans_reg_C"/>
    <property type="match status" value="1"/>
</dbReference>
<dbReference type="InterPro" id="IPR001867">
    <property type="entry name" value="OmpR/PhoB-type_DNA-bd"/>
</dbReference>
<feature type="modified residue" description="4-aspartylphosphate" evidence="6">
    <location>
        <position position="51"/>
    </location>
</feature>
<keyword evidence="3" id="KW-0805">Transcription regulation</keyword>
<dbReference type="PANTHER" id="PTHR48111:SF1">
    <property type="entry name" value="TWO-COMPONENT RESPONSE REGULATOR ORR33"/>
    <property type="match status" value="1"/>
</dbReference>
<keyword evidence="2" id="KW-0902">Two-component regulatory system</keyword>
<dbReference type="InterPro" id="IPR036388">
    <property type="entry name" value="WH-like_DNA-bd_sf"/>
</dbReference>
<evidence type="ECO:0000256" key="6">
    <source>
        <dbReference type="PROSITE-ProRule" id="PRU00169"/>
    </source>
</evidence>
<dbReference type="EMBL" id="PDKO01000001">
    <property type="protein sequence ID" value="RXJ64622.1"/>
    <property type="molecule type" value="Genomic_DNA"/>
</dbReference>
<dbReference type="CDD" id="cd00383">
    <property type="entry name" value="trans_reg_C"/>
    <property type="match status" value="1"/>
</dbReference>
<keyword evidence="5" id="KW-0804">Transcription</keyword>
<dbReference type="AlphaFoldDB" id="A0A4Q0Y3D6"/>